<dbReference type="EMBL" id="JARBHA010000019">
    <property type="protein sequence ID" value="KAJ9672329.1"/>
    <property type="molecule type" value="Genomic_DNA"/>
</dbReference>
<dbReference type="AlphaFoldDB" id="A0AA38YKZ7"/>
<dbReference type="InterPro" id="IPR036322">
    <property type="entry name" value="WD40_repeat_dom_sf"/>
</dbReference>
<dbReference type="Gene3D" id="2.130.10.10">
    <property type="entry name" value="YVTN repeat-like/Quinoprotein amine dehydrogenase"/>
    <property type="match status" value="2"/>
</dbReference>
<keyword evidence="2" id="KW-0677">Repeat</keyword>
<evidence type="ECO:0000256" key="1">
    <source>
        <dbReference type="ARBA" id="ARBA00022574"/>
    </source>
</evidence>
<dbReference type="Proteomes" id="UP001168098">
    <property type="component" value="Unassembled WGS sequence"/>
</dbReference>
<evidence type="ECO:0000313" key="4">
    <source>
        <dbReference type="EMBL" id="KAJ9672329.1"/>
    </source>
</evidence>
<feature type="repeat" description="WD" evidence="3">
    <location>
        <begin position="166"/>
        <end position="199"/>
    </location>
</feature>
<comment type="caution">
    <text evidence="4">The sequence shown here is derived from an EMBL/GenBank/DDBJ whole genome shotgun (WGS) entry which is preliminary data.</text>
</comment>
<evidence type="ECO:0000256" key="3">
    <source>
        <dbReference type="PROSITE-ProRule" id="PRU00221"/>
    </source>
</evidence>
<proteinExistence type="predicted"/>
<dbReference type="Pfam" id="PF00400">
    <property type="entry name" value="WD40"/>
    <property type="match status" value="3"/>
</dbReference>
<reference evidence="4 5" key="1">
    <citation type="journal article" date="2023" name="BMC Biotechnol.">
        <title>Vitis rotundifolia cv Carlos genome sequencing.</title>
        <authorList>
            <person name="Huff M."/>
            <person name="Hulse-Kemp A."/>
            <person name="Scheffler B."/>
            <person name="Youngblood R."/>
            <person name="Simpson S."/>
            <person name="Babiker E."/>
            <person name="Staton M."/>
        </authorList>
    </citation>
    <scope>NUCLEOTIDE SEQUENCE [LARGE SCALE GENOMIC DNA]</scope>
    <source>
        <tissue evidence="4">Leaf</tissue>
    </source>
</reference>
<dbReference type="GO" id="GO:0003723">
    <property type="term" value="F:RNA binding"/>
    <property type="evidence" value="ECO:0007669"/>
    <property type="project" value="TreeGrafter"/>
</dbReference>
<dbReference type="InterPro" id="IPR019775">
    <property type="entry name" value="WD40_repeat_CS"/>
</dbReference>
<dbReference type="SUPFAM" id="SSF50978">
    <property type="entry name" value="WD40 repeat-like"/>
    <property type="match status" value="1"/>
</dbReference>
<organism evidence="4 5">
    <name type="scientific">Vitis rotundifolia</name>
    <name type="common">Muscadine grape</name>
    <dbReference type="NCBI Taxonomy" id="103349"/>
    <lineage>
        <taxon>Eukaryota</taxon>
        <taxon>Viridiplantae</taxon>
        <taxon>Streptophyta</taxon>
        <taxon>Embryophyta</taxon>
        <taxon>Tracheophyta</taxon>
        <taxon>Spermatophyta</taxon>
        <taxon>Magnoliopsida</taxon>
        <taxon>eudicotyledons</taxon>
        <taxon>Gunneridae</taxon>
        <taxon>Pentapetalae</taxon>
        <taxon>rosids</taxon>
        <taxon>Vitales</taxon>
        <taxon>Vitaceae</taxon>
        <taxon>Viteae</taxon>
        <taxon>Vitis</taxon>
    </lineage>
</organism>
<keyword evidence="1 3" id="KW-0853">WD repeat</keyword>
<dbReference type="InterPro" id="IPR001680">
    <property type="entry name" value="WD40_rpt"/>
</dbReference>
<feature type="repeat" description="WD" evidence="3">
    <location>
        <begin position="40"/>
        <end position="70"/>
    </location>
</feature>
<name>A0AA38YKZ7_VITRO</name>
<evidence type="ECO:0000256" key="2">
    <source>
        <dbReference type="ARBA" id="ARBA00022737"/>
    </source>
</evidence>
<protein>
    <submittedName>
        <fullName evidence="4">Uncharacterized protein</fullName>
    </submittedName>
</protein>
<sequence length="239" mass="26633">MQGFPSENALSVVGPRPGMELSAVPYTGPRALLESPIMLLASHSSAIYTMKFNPTGIVIASGSYEREIFLCYVHGDCKNFMVLKGHKNVVLDLQWTIGPPLVVNRFDDGIAKLWDMRQTGVIHTFPDKYQITAISFFDASDKIFTSGIDNDVKVWDLRRNEVTMTLQGHQDMITNMQLSQDHSYLITNGMGCKLCIWDMCPYAPQNCCVKILEGGILVDMWTGCIGRASRIIEVADFLG</sequence>
<gene>
    <name evidence="4" type="ORF">PVL29_025802</name>
</gene>
<keyword evidence="5" id="KW-1185">Reference proteome</keyword>
<dbReference type="InterPro" id="IPR052234">
    <property type="entry name" value="U5_snRNP_Component"/>
</dbReference>
<evidence type="ECO:0000313" key="5">
    <source>
        <dbReference type="Proteomes" id="UP001168098"/>
    </source>
</evidence>
<dbReference type="SMART" id="SM00320">
    <property type="entry name" value="WD40"/>
    <property type="match status" value="4"/>
</dbReference>
<dbReference type="PANTHER" id="PTHR44006">
    <property type="entry name" value="U5 SMALL NUCLEAR RIBONUCLEOPROTEIN 40 KDA PROTEIN"/>
    <property type="match status" value="1"/>
</dbReference>
<dbReference type="PROSITE" id="PS00678">
    <property type="entry name" value="WD_REPEATS_1"/>
    <property type="match status" value="1"/>
</dbReference>
<dbReference type="InterPro" id="IPR015943">
    <property type="entry name" value="WD40/YVTN_repeat-like_dom_sf"/>
</dbReference>
<dbReference type="PANTHER" id="PTHR44006:SF1">
    <property type="entry name" value="U5 SMALL NUCLEAR RIBONUCLEOPROTEIN 40 KDA PROTEIN"/>
    <property type="match status" value="1"/>
</dbReference>
<dbReference type="PROSITE" id="PS50082">
    <property type="entry name" value="WD_REPEATS_2"/>
    <property type="match status" value="4"/>
</dbReference>
<dbReference type="GO" id="GO:0071013">
    <property type="term" value="C:catalytic step 2 spliceosome"/>
    <property type="evidence" value="ECO:0007669"/>
    <property type="project" value="TreeGrafter"/>
</dbReference>
<accession>A0AA38YKZ7</accession>
<feature type="repeat" description="WD" evidence="3">
    <location>
        <begin position="83"/>
        <end position="124"/>
    </location>
</feature>
<feature type="repeat" description="WD" evidence="3">
    <location>
        <begin position="131"/>
        <end position="165"/>
    </location>
</feature>